<accession>A0A5C5Z064</accession>
<evidence type="ECO:0000313" key="1">
    <source>
        <dbReference type="EMBL" id="TWT80221.1"/>
    </source>
</evidence>
<sequence>MPITAYFIEGVVGSTLILAIYDRTDLLDSVGW</sequence>
<evidence type="ECO:0000313" key="2">
    <source>
        <dbReference type="Proteomes" id="UP000315010"/>
    </source>
</evidence>
<organism evidence="1 2">
    <name type="scientific">Novipirellula herctigrandis</name>
    <dbReference type="NCBI Taxonomy" id="2527986"/>
    <lineage>
        <taxon>Bacteria</taxon>
        <taxon>Pseudomonadati</taxon>
        <taxon>Planctomycetota</taxon>
        <taxon>Planctomycetia</taxon>
        <taxon>Pirellulales</taxon>
        <taxon>Pirellulaceae</taxon>
        <taxon>Novipirellula</taxon>
    </lineage>
</organism>
<dbReference type="EMBL" id="SJPJ01000001">
    <property type="protein sequence ID" value="TWT80221.1"/>
    <property type="molecule type" value="Genomic_DNA"/>
</dbReference>
<proteinExistence type="predicted"/>
<keyword evidence="2" id="KW-1185">Reference proteome</keyword>
<dbReference type="Proteomes" id="UP000315010">
    <property type="component" value="Unassembled WGS sequence"/>
</dbReference>
<reference evidence="1 2" key="1">
    <citation type="submission" date="2019-02" db="EMBL/GenBank/DDBJ databases">
        <title>Deep-cultivation of Planctomycetes and their phenomic and genomic characterization uncovers novel biology.</title>
        <authorList>
            <person name="Wiegand S."/>
            <person name="Jogler M."/>
            <person name="Boedeker C."/>
            <person name="Pinto D."/>
            <person name="Vollmers J."/>
            <person name="Rivas-Marin E."/>
            <person name="Kohn T."/>
            <person name="Peeters S.H."/>
            <person name="Heuer A."/>
            <person name="Rast P."/>
            <person name="Oberbeckmann S."/>
            <person name="Bunk B."/>
            <person name="Jeske O."/>
            <person name="Meyerdierks A."/>
            <person name="Storesund J.E."/>
            <person name="Kallscheuer N."/>
            <person name="Luecker S."/>
            <person name="Lage O.M."/>
            <person name="Pohl T."/>
            <person name="Merkel B.J."/>
            <person name="Hornburger P."/>
            <person name="Mueller R.-W."/>
            <person name="Bruemmer F."/>
            <person name="Labrenz M."/>
            <person name="Spormann A.M."/>
            <person name="Op Den Camp H."/>
            <person name="Overmann J."/>
            <person name="Amann R."/>
            <person name="Jetten M.S.M."/>
            <person name="Mascher T."/>
            <person name="Medema M.H."/>
            <person name="Devos D.P."/>
            <person name="Kaster A.-K."/>
            <person name="Ovreas L."/>
            <person name="Rohde M."/>
            <person name="Galperin M.Y."/>
            <person name="Jogler C."/>
        </authorList>
    </citation>
    <scope>NUCLEOTIDE SEQUENCE [LARGE SCALE GENOMIC DNA]</scope>
    <source>
        <strain evidence="1 2">CA13</strain>
    </source>
</reference>
<name>A0A5C5Z064_9BACT</name>
<protein>
    <submittedName>
        <fullName evidence="1">Uncharacterized protein</fullName>
    </submittedName>
</protein>
<comment type="caution">
    <text evidence="1">The sequence shown here is derived from an EMBL/GenBank/DDBJ whole genome shotgun (WGS) entry which is preliminary data.</text>
</comment>
<gene>
    <name evidence="1" type="ORF">CA13_16340</name>
</gene>
<dbReference type="AlphaFoldDB" id="A0A5C5Z064"/>